<dbReference type="EMBL" id="CAKOFQ010008020">
    <property type="protein sequence ID" value="CAH2010962.1"/>
    <property type="molecule type" value="Genomic_DNA"/>
</dbReference>
<sequence>MTTNLTFSVSVLFDISSWKDYEHQRSARSVFRALRANYERTIRRTVEKF</sequence>
<organism evidence="1 2">
    <name type="scientific">Acanthoscelides obtectus</name>
    <name type="common">Bean weevil</name>
    <name type="synonym">Bruchus obtectus</name>
    <dbReference type="NCBI Taxonomy" id="200917"/>
    <lineage>
        <taxon>Eukaryota</taxon>
        <taxon>Metazoa</taxon>
        <taxon>Ecdysozoa</taxon>
        <taxon>Arthropoda</taxon>
        <taxon>Hexapoda</taxon>
        <taxon>Insecta</taxon>
        <taxon>Pterygota</taxon>
        <taxon>Neoptera</taxon>
        <taxon>Endopterygota</taxon>
        <taxon>Coleoptera</taxon>
        <taxon>Polyphaga</taxon>
        <taxon>Cucujiformia</taxon>
        <taxon>Chrysomeloidea</taxon>
        <taxon>Chrysomelidae</taxon>
        <taxon>Bruchinae</taxon>
        <taxon>Bruchini</taxon>
        <taxon>Acanthoscelides</taxon>
    </lineage>
</organism>
<evidence type="ECO:0000313" key="2">
    <source>
        <dbReference type="Proteomes" id="UP001152888"/>
    </source>
</evidence>
<dbReference type="Proteomes" id="UP001152888">
    <property type="component" value="Unassembled WGS sequence"/>
</dbReference>
<gene>
    <name evidence="1" type="ORF">ACAOBT_LOCUS31876</name>
</gene>
<comment type="caution">
    <text evidence="1">The sequence shown here is derived from an EMBL/GenBank/DDBJ whole genome shotgun (WGS) entry which is preliminary data.</text>
</comment>
<keyword evidence="2" id="KW-1185">Reference proteome</keyword>
<name>A0A9P0Q4X5_ACAOB</name>
<dbReference type="AlphaFoldDB" id="A0A9P0Q4X5"/>
<protein>
    <submittedName>
        <fullName evidence="1">Uncharacterized protein</fullName>
    </submittedName>
</protein>
<proteinExistence type="predicted"/>
<accession>A0A9P0Q4X5</accession>
<reference evidence="1" key="1">
    <citation type="submission" date="2022-03" db="EMBL/GenBank/DDBJ databases">
        <authorList>
            <person name="Sayadi A."/>
        </authorList>
    </citation>
    <scope>NUCLEOTIDE SEQUENCE</scope>
</reference>
<evidence type="ECO:0000313" key="1">
    <source>
        <dbReference type="EMBL" id="CAH2010962.1"/>
    </source>
</evidence>